<evidence type="ECO:0000259" key="2">
    <source>
        <dbReference type="Pfam" id="PF23265"/>
    </source>
</evidence>
<protein>
    <recommendedName>
        <fullName evidence="2">KY-like immunoglobulin-like domain-containing protein</fullName>
    </recommendedName>
</protein>
<organism evidence="3 4">
    <name type="scientific">Tegillarca granosa</name>
    <name type="common">Malaysian cockle</name>
    <name type="synonym">Anadara granosa</name>
    <dbReference type="NCBI Taxonomy" id="220873"/>
    <lineage>
        <taxon>Eukaryota</taxon>
        <taxon>Metazoa</taxon>
        <taxon>Spiralia</taxon>
        <taxon>Lophotrochozoa</taxon>
        <taxon>Mollusca</taxon>
        <taxon>Bivalvia</taxon>
        <taxon>Autobranchia</taxon>
        <taxon>Pteriomorphia</taxon>
        <taxon>Arcoida</taxon>
        <taxon>Arcoidea</taxon>
        <taxon>Arcidae</taxon>
        <taxon>Tegillarca</taxon>
    </lineage>
</organism>
<dbReference type="Proteomes" id="UP001217089">
    <property type="component" value="Unassembled WGS sequence"/>
</dbReference>
<evidence type="ECO:0000256" key="1">
    <source>
        <dbReference type="SAM" id="MobiDB-lite"/>
    </source>
</evidence>
<evidence type="ECO:0000313" key="4">
    <source>
        <dbReference type="Proteomes" id="UP001217089"/>
    </source>
</evidence>
<keyword evidence="4" id="KW-1185">Reference proteome</keyword>
<comment type="caution">
    <text evidence="3">The sequence shown here is derived from an EMBL/GenBank/DDBJ whole genome shotgun (WGS) entry which is preliminary data.</text>
</comment>
<dbReference type="Pfam" id="PF23265">
    <property type="entry name" value="Ig-like_KY"/>
    <property type="match status" value="2"/>
</dbReference>
<dbReference type="Gene3D" id="1.20.920.20">
    <property type="match status" value="1"/>
</dbReference>
<feature type="domain" description="KY-like immunoglobulin-like" evidence="2">
    <location>
        <begin position="277"/>
        <end position="407"/>
    </location>
</feature>
<dbReference type="EMBL" id="JARBDR010000903">
    <property type="protein sequence ID" value="KAJ8304358.1"/>
    <property type="molecule type" value="Genomic_DNA"/>
</dbReference>
<sequence length="754" mass="86146">MKIFKTNMGSGSSSESKATSDKNNNVNNKTPKPKVDVRADPEDEKIDIDEIEKGYPPPKPPRNKKEDVFKKEDFAAIDKRSREAPLSITKNWQEFLDYLVKDCKTDIQKLRSLFIWLGSVNANQVPNPIEPSSPGYLIRKLSLKEISYGVVFTHLCRKAKLPCVLIRGNGKSAAYEVGDSSEKVGRLQNNWNAVYVDGDWRLVVPLWACQVIVGHSTGRYTLVEAQGQAVRQKESAAQGIVVKHINEYYFLTNPDQLVFDLLASDPQWQLLKEPFSLEKFCSVPYVYEKYFTHKLEIKSDFTCRYYAVDGKCHIAIQAKIVKWNGILKYRLYFNNDESQNSIPDDLQLDKYVIMERSSNQLWTFIIRFPVAGVYKMEIIGGPEGDISSICDFKLFCDTAMENVRPLPCNPGVIGFGPTPKLESVGLTSPSQSGGIIVINKNQQVNLSFGMKQEVSIRTELVHNEITSEKLQENIDQKVVNNKLQVNVKVPEPGEYALRMYVKDKETNTEENVCNYLLSSDDIQKKKKTRENPTEKRTRENLINKIDTANNPADLEEAIKKFNKLHMDDKGDLSRAMKRKTFLELQKDLRDAVNRRHIETLDKAIKHARGSEYENDLIPDIEKAEHSLEHLRRLKGFSHDILELKQPTVSEIRSYNHAQPITYHVMKATCLLLGDKQQDVADWELVKIIIGRLSPSFISRVKKFDFERLTPEIVALCENTIKDYSKESAQTVSAGVGTFYVWSKNVCDEFHRTQS</sequence>
<accession>A0ABQ9EGE1</accession>
<dbReference type="PANTHER" id="PTHR47020">
    <property type="entry name" value="HILLARIN"/>
    <property type="match status" value="1"/>
</dbReference>
<feature type="region of interest" description="Disordered" evidence="1">
    <location>
        <begin position="1"/>
        <end position="70"/>
    </location>
</feature>
<dbReference type="PANTHER" id="PTHR47020:SF1">
    <property type="entry name" value="HILLARIN"/>
    <property type="match status" value="1"/>
</dbReference>
<dbReference type="InterPro" id="IPR053041">
    <property type="entry name" value="Transglut-like_Superfamily_Mod"/>
</dbReference>
<feature type="compositionally biased region" description="Acidic residues" evidence="1">
    <location>
        <begin position="41"/>
        <end position="50"/>
    </location>
</feature>
<feature type="domain" description="KY-like immunoglobulin-like" evidence="2">
    <location>
        <begin position="424"/>
        <end position="525"/>
    </location>
</feature>
<proteinExistence type="predicted"/>
<gene>
    <name evidence="3" type="ORF">KUTeg_017941</name>
</gene>
<feature type="compositionally biased region" description="Low complexity" evidence="1">
    <location>
        <begin position="9"/>
        <end position="30"/>
    </location>
</feature>
<evidence type="ECO:0000313" key="3">
    <source>
        <dbReference type="EMBL" id="KAJ8304358.1"/>
    </source>
</evidence>
<name>A0ABQ9EGE1_TEGGR</name>
<dbReference type="InterPro" id="IPR056564">
    <property type="entry name" value="Ig-like_KY"/>
</dbReference>
<reference evidence="3 4" key="1">
    <citation type="submission" date="2022-12" db="EMBL/GenBank/DDBJ databases">
        <title>Chromosome-level genome of Tegillarca granosa.</title>
        <authorList>
            <person name="Kim J."/>
        </authorList>
    </citation>
    <scope>NUCLEOTIDE SEQUENCE [LARGE SCALE GENOMIC DNA]</scope>
    <source>
        <strain evidence="3">Teg-2019</strain>
        <tissue evidence="3">Adductor muscle</tissue>
    </source>
</reference>